<accession>X0VUQ6</accession>
<gene>
    <name evidence="2" type="ORF">S01H1_47495</name>
</gene>
<dbReference type="InterPro" id="IPR028098">
    <property type="entry name" value="Glyco_trans_4-like_N"/>
</dbReference>
<dbReference type="Pfam" id="PF13439">
    <property type="entry name" value="Glyco_transf_4"/>
    <property type="match status" value="1"/>
</dbReference>
<dbReference type="AlphaFoldDB" id="X0VUQ6"/>
<sequence>MDQDQDEHTGKSLRIAMIGMRGLPADLPKAGGGERETEAKAVRMAERGHEVTVYCRWHYNRHPVTPYQGVKLISLPSIPTKNLDTPSHTLLATLHVLFRNTADIISYHGMGNALFLPFTKVGRKKTVVYMDGVDWERPKWGKLARSMLKVAARFAFRWADVVYVDN</sequence>
<reference evidence="2" key="1">
    <citation type="journal article" date="2014" name="Front. Microbiol.">
        <title>High frequency of phylogenetically diverse reductive dehalogenase-homologous genes in deep subseafloor sedimentary metagenomes.</title>
        <authorList>
            <person name="Kawai M."/>
            <person name="Futagami T."/>
            <person name="Toyoda A."/>
            <person name="Takaki Y."/>
            <person name="Nishi S."/>
            <person name="Hori S."/>
            <person name="Arai W."/>
            <person name="Tsubouchi T."/>
            <person name="Morono Y."/>
            <person name="Uchiyama I."/>
            <person name="Ito T."/>
            <person name="Fujiyama A."/>
            <person name="Inagaki F."/>
            <person name="Takami H."/>
        </authorList>
    </citation>
    <scope>NUCLEOTIDE SEQUENCE</scope>
    <source>
        <strain evidence="2">Expedition CK06-06</strain>
    </source>
</reference>
<protein>
    <recommendedName>
        <fullName evidence="1">Glycosyltransferase subfamily 4-like N-terminal domain-containing protein</fullName>
    </recommendedName>
</protein>
<proteinExistence type="predicted"/>
<comment type="caution">
    <text evidence="2">The sequence shown here is derived from an EMBL/GenBank/DDBJ whole genome shotgun (WGS) entry which is preliminary data.</text>
</comment>
<organism evidence="2">
    <name type="scientific">marine sediment metagenome</name>
    <dbReference type="NCBI Taxonomy" id="412755"/>
    <lineage>
        <taxon>unclassified sequences</taxon>
        <taxon>metagenomes</taxon>
        <taxon>ecological metagenomes</taxon>
    </lineage>
</organism>
<feature type="domain" description="Glycosyltransferase subfamily 4-like N-terminal" evidence="1">
    <location>
        <begin position="31"/>
        <end position="162"/>
    </location>
</feature>
<dbReference type="Gene3D" id="3.40.50.2000">
    <property type="entry name" value="Glycogen Phosphorylase B"/>
    <property type="match status" value="1"/>
</dbReference>
<name>X0VUQ6_9ZZZZ</name>
<dbReference type="SUPFAM" id="SSF53756">
    <property type="entry name" value="UDP-Glycosyltransferase/glycogen phosphorylase"/>
    <property type="match status" value="1"/>
</dbReference>
<evidence type="ECO:0000259" key="1">
    <source>
        <dbReference type="Pfam" id="PF13439"/>
    </source>
</evidence>
<dbReference type="EMBL" id="BARS01030452">
    <property type="protein sequence ID" value="GAG21980.1"/>
    <property type="molecule type" value="Genomic_DNA"/>
</dbReference>
<evidence type="ECO:0000313" key="2">
    <source>
        <dbReference type="EMBL" id="GAG21980.1"/>
    </source>
</evidence>
<feature type="non-terminal residue" evidence="2">
    <location>
        <position position="166"/>
    </location>
</feature>